<keyword evidence="3" id="KW-0175">Coiled coil</keyword>
<feature type="region of interest" description="Disordered" evidence="6">
    <location>
        <begin position="451"/>
        <end position="489"/>
    </location>
</feature>
<feature type="compositionally biased region" description="Polar residues" evidence="6">
    <location>
        <begin position="461"/>
        <end position="475"/>
    </location>
</feature>
<protein>
    <submittedName>
        <fullName evidence="7">Transcriptional repressor p66-beta</fullName>
    </submittedName>
</protein>
<feature type="region of interest" description="Disordered" evidence="6">
    <location>
        <begin position="187"/>
        <end position="215"/>
    </location>
</feature>
<sequence length="577" mass="65610">MSISLECETRSLDQRSTYVEEESDSKKLPEPLKTDLYIKKPTDNGVNHQLNRMSNVTFETIQPNYLAESNTHSTNGDFHDVDLEDEERLLVDESTNDDQLEVSDNEEKLLLSDDENSAELNECHHSVAAADTSKESRIAEQLTKVELLKEELKCEEAALIFLKKIVESQQENIYGKLNCGSSNLHSRQITHVPKGNTSSKQLPLQPNKSNQPNQQSQKYYIQVGNQLVPAPAAGTPGTNQSNQYINTTNGSQSSQPQSQKQTSIPPKISAEQKQNAAKTALHRQLEQTLLQIPPPRPPPADWKAIPNVNSMDFMMLVGLDEVVDSILEMDSKPTIKKALAELIPYNPRVCNQCNVDFSPCWKSKDGEDFVLCERCALQNIKRDLKAEHTKRLKDAFLKALTQEQEIEERIKAGEEVNIPSLASNDKIERINQPSPTFLHQIPLISLPQTHPIIQPSHLPQHVQSPTESRNQPSASNHHHRTVGNHHQHKIVSHYPHHTSLVQQLHHQHIQQQQHEIEPQRHSSSRWHPYMSTSSHHHREHGHHRSYNPSPSSGDITNHQEYYVVHHPQHSSVRYISR</sequence>
<dbReference type="OrthoDB" id="7331812at2759"/>
<organism evidence="7">
    <name type="scientific">Hydra vulgaris</name>
    <name type="common">Hydra</name>
    <name type="synonym">Hydra attenuata</name>
    <dbReference type="NCBI Taxonomy" id="6087"/>
    <lineage>
        <taxon>Eukaryota</taxon>
        <taxon>Metazoa</taxon>
        <taxon>Cnidaria</taxon>
        <taxon>Hydrozoa</taxon>
        <taxon>Hydroidolina</taxon>
        <taxon>Anthoathecata</taxon>
        <taxon>Aplanulata</taxon>
        <taxon>Hydridae</taxon>
        <taxon>Hydra</taxon>
    </lineage>
</organism>
<dbReference type="EMBL" id="HAAD01002165">
    <property type="protein sequence ID" value="CDG68397.1"/>
    <property type="molecule type" value="mRNA"/>
</dbReference>
<dbReference type="GO" id="GO:0016581">
    <property type="term" value="C:NuRD complex"/>
    <property type="evidence" value="ECO:0007669"/>
    <property type="project" value="TreeGrafter"/>
</dbReference>
<dbReference type="PANTHER" id="PTHR13455">
    <property type="entry name" value="TRANSCRIPTIONAL REPRESSOR P66-RELATED"/>
    <property type="match status" value="1"/>
</dbReference>
<keyword evidence="2" id="KW-0805">Transcription regulation</keyword>
<evidence type="ECO:0000256" key="2">
    <source>
        <dbReference type="ARBA" id="ARBA00023015"/>
    </source>
</evidence>
<evidence type="ECO:0000256" key="5">
    <source>
        <dbReference type="ARBA" id="ARBA00023242"/>
    </source>
</evidence>
<dbReference type="GO" id="GO:0000122">
    <property type="term" value="P:negative regulation of transcription by RNA polymerase II"/>
    <property type="evidence" value="ECO:0007669"/>
    <property type="project" value="InterPro"/>
</dbReference>
<feature type="compositionally biased region" description="Basic residues" evidence="6">
    <location>
        <begin position="534"/>
        <end position="545"/>
    </location>
</feature>
<dbReference type="InterPro" id="IPR040386">
    <property type="entry name" value="P66"/>
</dbReference>
<dbReference type="AlphaFoldDB" id="T2M8V1"/>
<keyword evidence="5" id="KW-0539">Nucleus</keyword>
<comment type="subcellular location">
    <subcellularLocation>
        <location evidence="1">Nucleus</location>
    </subcellularLocation>
</comment>
<feature type="compositionally biased region" description="Basic residues" evidence="6">
    <location>
        <begin position="476"/>
        <end position="489"/>
    </location>
</feature>
<feature type="region of interest" description="Disordered" evidence="6">
    <location>
        <begin position="228"/>
        <end position="279"/>
    </location>
</feature>
<keyword evidence="4" id="KW-0804">Transcription</keyword>
<evidence type="ECO:0000313" key="7">
    <source>
        <dbReference type="EMBL" id="CDG68397.1"/>
    </source>
</evidence>
<evidence type="ECO:0000256" key="6">
    <source>
        <dbReference type="SAM" id="MobiDB-lite"/>
    </source>
</evidence>
<feature type="compositionally biased region" description="Low complexity" evidence="6">
    <location>
        <begin position="201"/>
        <end position="215"/>
    </location>
</feature>
<feature type="compositionally biased region" description="Polar residues" evidence="6">
    <location>
        <begin position="236"/>
        <end position="250"/>
    </location>
</feature>
<proteinExistence type="evidence at transcript level"/>
<evidence type="ECO:0000256" key="1">
    <source>
        <dbReference type="ARBA" id="ARBA00004123"/>
    </source>
</evidence>
<dbReference type="PANTHER" id="PTHR13455:SF7">
    <property type="entry name" value="SIMJANG, ISOFORM E"/>
    <property type="match status" value="1"/>
</dbReference>
<feature type="region of interest" description="Disordered" evidence="6">
    <location>
        <begin position="501"/>
        <end position="556"/>
    </location>
</feature>
<accession>T2M8V1</accession>
<name>T2M8V1_HYDVU</name>
<feature type="compositionally biased region" description="Polar residues" evidence="6">
    <location>
        <begin position="546"/>
        <end position="556"/>
    </location>
</feature>
<gene>
    <name evidence="7" type="primary">GATAD2B</name>
</gene>
<evidence type="ECO:0000256" key="4">
    <source>
        <dbReference type="ARBA" id="ARBA00023163"/>
    </source>
</evidence>
<feature type="region of interest" description="Disordered" evidence="6">
    <location>
        <begin position="1"/>
        <end position="31"/>
    </location>
</feature>
<reference evidence="7" key="1">
    <citation type="journal article" date="2013" name="Genome Biol. Evol.">
        <title>Punctuated emergences of genetic and phenotypic innovations in eumetazoan, bilaterian, euteleostome, and hominidae ancestors.</title>
        <authorList>
            <person name="Wenger Y."/>
            <person name="Galliot B."/>
        </authorList>
    </citation>
    <scope>NUCLEOTIDE SEQUENCE</scope>
    <source>
        <tissue evidence="7">Whole animals</tissue>
    </source>
</reference>
<feature type="compositionally biased region" description="Low complexity" evidence="6">
    <location>
        <begin position="251"/>
        <end position="263"/>
    </location>
</feature>
<feature type="compositionally biased region" description="Polar residues" evidence="6">
    <location>
        <begin position="187"/>
        <end position="200"/>
    </location>
</feature>
<evidence type="ECO:0000256" key="3">
    <source>
        <dbReference type="ARBA" id="ARBA00023054"/>
    </source>
</evidence>